<feature type="region of interest" description="Disordered" evidence="1">
    <location>
        <begin position="1"/>
        <end position="129"/>
    </location>
</feature>
<keyword evidence="3" id="KW-1185">Reference proteome</keyword>
<dbReference type="EMBL" id="JANPWB010000016">
    <property type="protein sequence ID" value="KAJ1084293.1"/>
    <property type="molecule type" value="Genomic_DNA"/>
</dbReference>
<organism evidence="2 3">
    <name type="scientific">Pleurodeles waltl</name>
    <name type="common">Iberian ribbed newt</name>
    <dbReference type="NCBI Taxonomy" id="8319"/>
    <lineage>
        <taxon>Eukaryota</taxon>
        <taxon>Metazoa</taxon>
        <taxon>Chordata</taxon>
        <taxon>Craniata</taxon>
        <taxon>Vertebrata</taxon>
        <taxon>Euteleostomi</taxon>
        <taxon>Amphibia</taxon>
        <taxon>Batrachia</taxon>
        <taxon>Caudata</taxon>
        <taxon>Salamandroidea</taxon>
        <taxon>Salamandridae</taxon>
        <taxon>Pleurodelinae</taxon>
        <taxon>Pleurodeles</taxon>
    </lineage>
</organism>
<dbReference type="AlphaFoldDB" id="A0AAV7KZH2"/>
<evidence type="ECO:0000313" key="2">
    <source>
        <dbReference type="EMBL" id="KAJ1084293.1"/>
    </source>
</evidence>
<reference evidence="2" key="1">
    <citation type="journal article" date="2022" name="bioRxiv">
        <title>Sequencing and chromosome-scale assembly of the giantPleurodeles waltlgenome.</title>
        <authorList>
            <person name="Brown T."/>
            <person name="Elewa A."/>
            <person name="Iarovenko S."/>
            <person name="Subramanian E."/>
            <person name="Araus A.J."/>
            <person name="Petzold A."/>
            <person name="Susuki M."/>
            <person name="Suzuki K.-i.T."/>
            <person name="Hayashi T."/>
            <person name="Toyoda A."/>
            <person name="Oliveira C."/>
            <person name="Osipova E."/>
            <person name="Leigh N.D."/>
            <person name="Simon A."/>
            <person name="Yun M.H."/>
        </authorList>
    </citation>
    <scope>NUCLEOTIDE SEQUENCE</scope>
    <source>
        <strain evidence="2">20211129_DDA</strain>
        <tissue evidence="2">Liver</tissue>
    </source>
</reference>
<proteinExistence type="predicted"/>
<gene>
    <name evidence="2" type="ORF">NDU88_004445</name>
</gene>
<protein>
    <submittedName>
        <fullName evidence="2">Uncharacterized protein</fullName>
    </submittedName>
</protein>
<accession>A0AAV7KZH2</accession>
<feature type="compositionally biased region" description="Basic and acidic residues" evidence="1">
    <location>
        <begin position="73"/>
        <end position="83"/>
    </location>
</feature>
<feature type="compositionally biased region" description="Basic residues" evidence="1">
    <location>
        <begin position="1"/>
        <end position="12"/>
    </location>
</feature>
<comment type="caution">
    <text evidence="2">The sequence shown here is derived from an EMBL/GenBank/DDBJ whole genome shotgun (WGS) entry which is preliminary data.</text>
</comment>
<name>A0AAV7KZH2_PLEWA</name>
<evidence type="ECO:0000256" key="1">
    <source>
        <dbReference type="SAM" id="MobiDB-lite"/>
    </source>
</evidence>
<sequence>MAPTRKTYRRVRAGLPDSAPWPAQSRLIRRRRLDQEGRASRRASPPPRAEGTPRSGVPGPGTAPGERITLRQPQHDAGDHGQERPPQPRPRKARCGRSARRGQARSSFPGPTPSDPGSPAPQVTPQSRD</sequence>
<evidence type="ECO:0000313" key="3">
    <source>
        <dbReference type="Proteomes" id="UP001066276"/>
    </source>
</evidence>
<dbReference type="Proteomes" id="UP001066276">
    <property type="component" value="Chromosome 12"/>
</dbReference>
<feature type="compositionally biased region" description="Basic residues" evidence="1">
    <location>
        <begin position="89"/>
        <end position="103"/>
    </location>
</feature>
<feature type="compositionally biased region" description="Pro residues" evidence="1">
    <location>
        <begin position="110"/>
        <end position="119"/>
    </location>
</feature>